<accession>A0A9W8IPP1</accession>
<feature type="domain" description="Transcription regulator Rua1 C-terminal" evidence="1">
    <location>
        <begin position="189"/>
        <end position="299"/>
    </location>
</feature>
<reference evidence="2" key="1">
    <citation type="submission" date="2022-07" db="EMBL/GenBank/DDBJ databases">
        <title>Phylogenomic reconstructions and comparative analyses of Kickxellomycotina fungi.</title>
        <authorList>
            <person name="Reynolds N.K."/>
            <person name="Stajich J.E."/>
            <person name="Barry K."/>
            <person name="Grigoriev I.V."/>
            <person name="Crous P."/>
            <person name="Smith M.E."/>
        </authorList>
    </citation>
    <scope>NUCLEOTIDE SEQUENCE</scope>
    <source>
        <strain evidence="2">RSA 476</strain>
    </source>
</reference>
<evidence type="ECO:0000259" key="1">
    <source>
        <dbReference type="Pfam" id="PF14616"/>
    </source>
</evidence>
<dbReference type="AlphaFoldDB" id="A0A9W8IPP1"/>
<gene>
    <name evidence="2" type="ORF">GGH94_003836</name>
</gene>
<dbReference type="Proteomes" id="UP001140074">
    <property type="component" value="Unassembled WGS sequence"/>
</dbReference>
<dbReference type="InterPro" id="IPR028012">
    <property type="entry name" value="Rua1_C"/>
</dbReference>
<dbReference type="EMBL" id="JANBUY010000137">
    <property type="protein sequence ID" value="KAJ2863093.1"/>
    <property type="molecule type" value="Genomic_DNA"/>
</dbReference>
<name>A0A9W8IPP1_9FUNG</name>
<organism evidence="2 3">
    <name type="scientific">Coemansia aciculifera</name>
    <dbReference type="NCBI Taxonomy" id="417176"/>
    <lineage>
        <taxon>Eukaryota</taxon>
        <taxon>Fungi</taxon>
        <taxon>Fungi incertae sedis</taxon>
        <taxon>Zoopagomycota</taxon>
        <taxon>Kickxellomycotina</taxon>
        <taxon>Kickxellomycetes</taxon>
        <taxon>Kickxellales</taxon>
        <taxon>Kickxellaceae</taxon>
        <taxon>Coemansia</taxon>
    </lineage>
</organism>
<proteinExistence type="predicted"/>
<dbReference type="Pfam" id="PF14616">
    <property type="entry name" value="Rua1_C"/>
    <property type="match status" value="1"/>
</dbReference>
<evidence type="ECO:0000313" key="3">
    <source>
        <dbReference type="Proteomes" id="UP001140074"/>
    </source>
</evidence>
<keyword evidence="3" id="KW-1185">Reference proteome</keyword>
<dbReference type="PANTHER" id="PTHR28125">
    <property type="entry name" value="MEIOTIC EXPRESSION UP-REGULATED PROTEIN 26"/>
    <property type="match status" value="1"/>
</dbReference>
<evidence type="ECO:0000313" key="2">
    <source>
        <dbReference type="EMBL" id="KAJ2863093.1"/>
    </source>
</evidence>
<comment type="caution">
    <text evidence="2">The sequence shown here is derived from an EMBL/GenBank/DDBJ whole genome shotgun (WGS) entry which is preliminary data.</text>
</comment>
<dbReference type="PANTHER" id="PTHR28125:SF3">
    <property type="entry name" value="TRANSCRIPTION REGULATOR RUA1 C-TERMINAL DOMAIN-CONTAINING PROTEIN"/>
    <property type="match status" value="1"/>
</dbReference>
<protein>
    <recommendedName>
        <fullName evidence="1">Transcription regulator Rua1 C-terminal domain-containing protein</fullName>
    </recommendedName>
</protein>
<sequence>MLTDFVESLKYIHGVSENSWEACEILAGCGAPDQFEELGLGTIAPLSTLLGAGAEEVLRLASINAGIGAGVLESSKVDPIDLSGAYPETAMYKDAYWFEQCPSASYENYALEAMPADTEKSAISNLLVQDADMCSDTESVEAPSLDYCSSSIDLECDNAAIDEPVAILENKGADTGLLADCEPNIIRSPDDMYTPRWMRGIGKSKEGLCPVCYESGEQNWKRMKCSAYWYHLNYFHGVSSLTGRPFPNPQATRMVPAGSGRQRKQGRCHICYEWVDIDSSRKVHVNVPEIYWWKHIQACIKRTWDE</sequence>